<feature type="compositionally biased region" description="Polar residues" evidence="1">
    <location>
        <begin position="44"/>
        <end position="54"/>
    </location>
</feature>
<dbReference type="Proteomes" id="UP000828390">
    <property type="component" value="Unassembled WGS sequence"/>
</dbReference>
<accession>A0A9D4G2M4</accession>
<proteinExistence type="predicted"/>
<evidence type="ECO:0000313" key="2">
    <source>
        <dbReference type="EMBL" id="KAH3809116.1"/>
    </source>
</evidence>
<protein>
    <submittedName>
        <fullName evidence="2">Uncharacterized protein</fullName>
    </submittedName>
</protein>
<evidence type="ECO:0000313" key="3">
    <source>
        <dbReference type="Proteomes" id="UP000828390"/>
    </source>
</evidence>
<dbReference type="AlphaFoldDB" id="A0A9D4G2M4"/>
<evidence type="ECO:0000256" key="1">
    <source>
        <dbReference type="SAM" id="MobiDB-lite"/>
    </source>
</evidence>
<sequence>MLSICTEYKEINKEKNLRSKFLVDPAYRKPIASTIAPHPPSVNEELQYQIGQGH</sequence>
<dbReference type="EMBL" id="JAIWYP010000006">
    <property type="protein sequence ID" value="KAH3809116.1"/>
    <property type="molecule type" value="Genomic_DNA"/>
</dbReference>
<organism evidence="2 3">
    <name type="scientific">Dreissena polymorpha</name>
    <name type="common">Zebra mussel</name>
    <name type="synonym">Mytilus polymorpha</name>
    <dbReference type="NCBI Taxonomy" id="45954"/>
    <lineage>
        <taxon>Eukaryota</taxon>
        <taxon>Metazoa</taxon>
        <taxon>Spiralia</taxon>
        <taxon>Lophotrochozoa</taxon>
        <taxon>Mollusca</taxon>
        <taxon>Bivalvia</taxon>
        <taxon>Autobranchia</taxon>
        <taxon>Heteroconchia</taxon>
        <taxon>Euheterodonta</taxon>
        <taxon>Imparidentia</taxon>
        <taxon>Neoheterodontei</taxon>
        <taxon>Myida</taxon>
        <taxon>Dreissenoidea</taxon>
        <taxon>Dreissenidae</taxon>
        <taxon>Dreissena</taxon>
    </lineage>
</organism>
<feature type="region of interest" description="Disordered" evidence="1">
    <location>
        <begin position="33"/>
        <end position="54"/>
    </location>
</feature>
<name>A0A9D4G2M4_DREPO</name>
<gene>
    <name evidence="2" type="ORF">DPMN_137479</name>
</gene>
<comment type="caution">
    <text evidence="2">The sequence shown here is derived from an EMBL/GenBank/DDBJ whole genome shotgun (WGS) entry which is preliminary data.</text>
</comment>
<reference evidence="2" key="1">
    <citation type="journal article" date="2019" name="bioRxiv">
        <title>The Genome of the Zebra Mussel, Dreissena polymorpha: A Resource for Invasive Species Research.</title>
        <authorList>
            <person name="McCartney M.A."/>
            <person name="Auch B."/>
            <person name="Kono T."/>
            <person name="Mallez S."/>
            <person name="Zhang Y."/>
            <person name="Obille A."/>
            <person name="Becker A."/>
            <person name="Abrahante J.E."/>
            <person name="Garbe J."/>
            <person name="Badalamenti J.P."/>
            <person name="Herman A."/>
            <person name="Mangelson H."/>
            <person name="Liachko I."/>
            <person name="Sullivan S."/>
            <person name="Sone E.D."/>
            <person name="Koren S."/>
            <person name="Silverstein K.A.T."/>
            <person name="Beckman K.B."/>
            <person name="Gohl D.M."/>
        </authorList>
    </citation>
    <scope>NUCLEOTIDE SEQUENCE</scope>
    <source>
        <strain evidence="2">Duluth1</strain>
        <tissue evidence="2">Whole animal</tissue>
    </source>
</reference>
<reference evidence="2" key="2">
    <citation type="submission" date="2020-11" db="EMBL/GenBank/DDBJ databases">
        <authorList>
            <person name="McCartney M.A."/>
            <person name="Auch B."/>
            <person name="Kono T."/>
            <person name="Mallez S."/>
            <person name="Becker A."/>
            <person name="Gohl D.M."/>
            <person name="Silverstein K.A.T."/>
            <person name="Koren S."/>
            <person name="Bechman K.B."/>
            <person name="Herman A."/>
            <person name="Abrahante J.E."/>
            <person name="Garbe J."/>
        </authorList>
    </citation>
    <scope>NUCLEOTIDE SEQUENCE</scope>
    <source>
        <strain evidence="2">Duluth1</strain>
        <tissue evidence="2">Whole animal</tissue>
    </source>
</reference>
<keyword evidence="3" id="KW-1185">Reference proteome</keyword>